<comment type="caution">
    <text evidence="2">The sequence shown here is derived from an EMBL/GenBank/DDBJ whole genome shotgun (WGS) entry which is preliminary data.</text>
</comment>
<evidence type="ECO:0000313" key="2">
    <source>
        <dbReference type="EMBL" id="RDU69524.1"/>
    </source>
</evidence>
<keyword evidence="3" id="KW-1185">Reference proteome</keyword>
<protein>
    <submittedName>
        <fullName evidence="2">tRNA threonylcarbamoyladenosine dehydratase</fullName>
    </submittedName>
</protein>
<dbReference type="Pfam" id="PF00899">
    <property type="entry name" value="ThiF"/>
    <property type="match status" value="1"/>
</dbReference>
<feature type="domain" description="THIF-type NAD/FAD binding fold" evidence="1">
    <location>
        <begin position="15"/>
        <end position="218"/>
    </location>
</feature>
<dbReference type="CDD" id="cd00755">
    <property type="entry name" value="YgdL_like"/>
    <property type="match status" value="1"/>
</dbReference>
<dbReference type="PANTHER" id="PTHR43267">
    <property type="entry name" value="TRNA THREONYLCARBAMOYLADENOSINE DEHYDRATASE"/>
    <property type="match status" value="1"/>
</dbReference>
<reference evidence="2 3" key="1">
    <citation type="submission" date="2018-04" db="EMBL/GenBank/DDBJ databases">
        <title>Novel Campyloabacter and Helicobacter Species and Strains.</title>
        <authorList>
            <person name="Mannion A.J."/>
            <person name="Shen Z."/>
            <person name="Fox J.G."/>
        </authorList>
    </citation>
    <scope>NUCLEOTIDE SEQUENCE [LARGE SCALE GENOMIC DNA]</scope>
    <source>
        <strain evidence="2 3">ATCC 700242</strain>
    </source>
</reference>
<organism evidence="2 3">
    <name type="scientific">Helicobacter cholecystus</name>
    <dbReference type="NCBI Taxonomy" id="45498"/>
    <lineage>
        <taxon>Bacteria</taxon>
        <taxon>Pseudomonadati</taxon>
        <taxon>Campylobacterota</taxon>
        <taxon>Epsilonproteobacteria</taxon>
        <taxon>Campylobacterales</taxon>
        <taxon>Helicobacteraceae</taxon>
        <taxon>Helicobacter</taxon>
    </lineage>
</organism>
<dbReference type="AlphaFoldDB" id="A0A3D8IY27"/>
<dbReference type="InterPro" id="IPR035985">
    <property type="entry name" value="Ubiquitin-activating_enz"/>
</dbReference>
<dbReference type="GO" id="GO:0061504">
    <property type="term" value="P:cyclic threonylcarbamoyladenosine biosynthetic process"/>
    <property type="evidence" value="ECO:0007669"/>
    <property type="project" value="TreeGrafter"/>
</dbReference>
<dbReference type="GO" id="GO:0008641">
    <property type="term" value="F:ubiquitin-like modifier activating enzyme activity"/>
    <property type="evidence" value="ECO:0007669"/>
    <property type="project" value="InterPro"/>
</dbReference>
<gene>
    <name evidence="2" type="ORF">CQA62_02420</name>
</gene>
<evidence type="ECO:0000259" key="1">
    <source>
        <dbReference type="Pfam" id="PF00899"/>
    </source>
</evidence>
<accession>A0A3D8IY27</accession>
<dbReference type="Proteomes" id="UP000257067">
    <property type="component" value="Unassembled WGS sequence"/>
</dbReference>
<dbReference type="EMBL" id="NXLU01000002">
    <property type="protein sequence ID" value="RDU69524.1"/>
    <property type="molecule type" value="Genomic_DNA"/>
</dbReference>
<dbReference type="SUPFAM" id="SSF69572">
    <property type="entry name" value="Activating enzymes of the ubiquitin-like proteins"/>
    <property type="match status" value="1"/>
</dbReference>
<dbReference type="GO" id="GO:0061503">
    <property type="term" value="F:tRNA threonylcarbamoyladenosine dehydratase"/>
    <property type="evidence" value="ECO:0007669"/>
    <property type="project" value="TreeGrafter"/>
</dbReference>
<dbReference type="InterPro" id="IPR045886">
    <property type="entry name" value="ThiF/MoeB/HesA"/>
</dbReference>
<name>A0A3D8IY27_9HELI</name>
<dbReference type="OrthoDB" id="9804150at2"/>
<dbReference type="PANTHER" id="PTHR43267:SF1">
    <property type="entry name" value="TRNA THREONYLCARBAMOYLADENOSINE DEHYDRATASE"/>
    <property type="match status" value="1"/>
</dbReference>
<sequence length="224" mass="25208">MDKIMIDRYTRSRIIFSDCFETISKTKVLIFGVGGVGGYALDALYRSGITNITIVDKDSFDVTNQNRQIGSEAVGEVKVFVLSKLYENITPIHASVNEDFLQTLDFDRFDYIVDAIDDIDAKILLAKKAYGRRMGSYISSTGSAKKLNPLCIKVSSIWKSYGDKFARKFRENLKKQHFRGNFKVIFSDEIPHCKALGSCNVVTGSFGLQIASEILRDIKERSKS</sequence>
<evidence type="ECO:0000313" key="3">
    <source>
        <dbReference type="Proteomes" id="UP000257067"/>
    </source>
</evidence>
<dbReference type="Gene3D" id="3.40.50.720">
    <property type="entry name" value="NAD(P)-binding Rossmann-like Domain"/>
    <property type="match status" value="1"/>
</dbReference>
<proteinExistence type="predicted"/>
<dbReference type="InterPro" id="IPR000594">
    <property type="entry name" value="ThiF_NAD_FAD-bd"/>
</dbReference>